<feature type="compositionally biased region" description="Polar residues" evidence="1">
    <location>
        <begin position="69"/>
        <end position="78"/>
    </location>
</feature>
<sequence length="124" mass="13340">MNALTTKIPPTVIASIRNMNTGLPESPLTVPASIARINVIQKTSGHPPCCCTSSGTSQITSTETTSTSNVDANPSHPTNAGVPRDIVLSNQYRARARHISSSSPSPEPGDYRRPKGHRLRRRQI</sequence>
<accession>A0ABN2I4W5</accession>
<dbReference type="EMBL" id="BAAANF010000017">
    <property type="protein sequence ID" value="GAA1698726.1"/>
    <property type="molecule type" value="Genomic_DNA"/>
</dbReference>
<feature type="compositionally biased region" description="Low complexity" evidence="1">
    <location>
        <begin position="53"/>
        <end position="68"/>
    </location>
</feature>
<evidence type="ECO:0000256" key="1">
    <source>
        <dbReference type="SAM" id="MobiDB-lite"/>
    </source>
</evidence>
<proteinExistence type="predicted"/>
<gene>
    <name evidence="2" type="ORF">GCM10009745_51490</name>
</gene>
<dbReference type="Proteomes" id="UP001500280">
    <property type="component" value="Unassembled WGS sequence"/>
</dbReference>
<reference evidence="2 3" key="1">
    <citation type="journal article" date="2019" name="Int. J. Syst. Evol. Microbiol.">
        <title>The Global Catalogue of Microorganisms (GCM) 10K type strain sequencing project: providing services to taxonomists for standard genome sequencing and annotation.</title>
        <authorList>
            <consortium name="The Broad Institute Genomics Platform"/>
            <consortium name="The Broad Institute Genome Sequencing Center for Infectious Disease"/>
            <person name="Wu L."/>
            <person name="Ma J."/>
        </authorList>
    </citation>
    <scope>NUCLEOTIDE SEQUENCE [LARGE SCALE GENOMIC DNA]</scope>
    <source>
        <strain evidence="2 3">JCM 14307</strain>
    </source>
</reference>
<comment type="caution">
    <text evidence="2">The sequence shown here is derived from an EMBL/GenBank/DDBJ whole genome shotgun (WGS) entry which is preliminary data.</text>
</comment>
<protein>
    <submittedName>
        <fullName evidence="2">Uncharacterized protein</fullName>
    </submittedName>
</protein>
<evidence type="ECO:0000313" key="2">
    <source>
        <dbReference type="EMBL" id="GAA1698726.1"/>
    </source>
</evidence>
<feature type="region of interest" description="Disordered" evidence="1">
    <location>
        <begin position="53"/>
        <end position="124"/>
    </location>
</feature>
<keyword evidence="3" id="KW-1185">Reference proteome</keyword>
<feature type="compositionally biased region" description="Basic residues" evidence="1">
    <location>
        <begin position="114"/>
        <end position="124"/>
    </location>
</feature>
<name>A0ABN2I4W5_9ACTN</name>
<organism evidence="2 3">
    <name type="scientific">Kribbella yunnanensis</name>
    <dbReference type="NCBI Taxonomy" id="190194"/>
    <lineage>
        <taxon>Bacteria</taxon>
        <taxon>Bacillati</taxon>
        <taxon>Actinomycetota</taxon>
        <taxon>Actinomycetes</taxon>
        <taxon>Propionibacteriales</taxon>
        <taxon>Kribbellaceae</taxon>
        <taxon>Kribbella</taxon>
    </lineage>
</organism>
<evidence type="ECO:0000313" key="3">
    <source>
        <dbReference type="Proteomes" id="UP001500280"/>
    </source>
</evidence>